<keyword evidence="2" id="KW-0934">Plastid</keyword>
<dbReference type="Pfam" id="PF13655">
    <property type="entry name" value="RVT_N"/>
    <property type="match status" value="1"/>
</dbReference>
<proteinExistence type="predicted"/>
<dbReference type="InterPro" id="IPR051083">
    <property type="entry name" value="GrpII_Intron_Splice-Mob/Def"/>
</dbReference>
<keyword evidence="2" id="KW-0808">Transferase</keyword>
<accession>A0A8E5MPM8</accession>
<evidence type="ECO:0000259" key="1">
    <source>
        <dbReference type="PROSITE" id="PS50878"/>
    </source>
</evidence>
<dbReference type="InterPro" id="IPR000477">
    <property type="entry name" value="RT_dom"/>
</dbReference>
<geneLocation type="plastid" evidence="2"/>
<keyword evidence="2" id="KW-0695">RNA-directed DNA polymerase</keyword>
<feature type="domain" description="Reverse transcriptase" evidence="1">
    <location>
        <begin position="1"/>
        <end position="328"/>
    </location>
</feature>
<dbReference type="PANTHER" id="PTHR34047">
    <property type="entry name" value="NUCLEAR INTRON MATURASE 1, MITOCHONDRIAL-RELATED"/>
    <property type="match status" value="1"/>
</dbReference>
<reference evidence="2" key="1">
    <citation type="submission" date="2020-11" db="EMBL/GenBank/DDBJ databases">
        <authorList>
            <person name="Qian X."/>
        </authorList>
    </citation>
    <scope>NUCLEOTIDE SEQUENCE</scope>
    <source>
        <strain evidence="2">269-2_chl</strain>
    </source>
</reference>
<dbReference type="InterPro" id="IPR013597">
    <property type="entry name" value="Mat_intron_G2"/>
</dbReference>
<dbReference type="GO" id="GO:0003964">
    <property type="term" value="F:RNA-directed DNA polymerase activity"/>
    <property type="evidence" value="ECO:0007669"/>
    <property type="project" value="UniProtKB-KW"/>
</dbReference>
<sequence>MNKMTFINGTRYNTNKQSSINYAKFYRIINNLQRRIFVAKQQGRFRIMRKLQKLLLTAHSNRLLAVHQVCKVYAGNTYTPTTERVSNFLFLAPSEQLFLVKKLKEIHLNKWKPTFNTRTLYESKYNRKLQARDITIVTDQALQIIVKTALEPEWGAIFQKSCYKLPKEQSVHDVIQYTRTLYENTRSITNWIVKVNIKRCFDSVSQDFLTELLHSFPAKRIMQSWFNGNFSLIKTQDTHSIVSVLFGNIISNHIKKTLNIFNNKRGNIKDKNTIVHYKNEFIVICKTEEDALKIREGVHLLLHSGGLDIGSIKISHITEGFNFLGFNIRLYNRKQKLIIKPSKESVLKLKKKLKKMWIKSNGSPIAKIIKNFNLIIRRWADYFKIGNSSKIFKLLDYFMYRRQLRFTRRTHSKKSCKWIQQRYWSLLYLKHMYNCMKVFGCKETGAYMLKFTWTKNKN</sequence>
<dbReference type="PROSITE" id="PS50878">
    <property type="entry name" value="RT_POL"/>
    <property type="match status" value="1"/>
</dbReference>
<dbReference type="Pfam" id="PF00078">
    <property type="entry name" value="RVT_1"/>
    <property type="match status" value="1"/>
</dbReference>
<name>A0A8E5MPM8_9CHLO</name>
<protein>
    <submittedName>
        <fullName evidence="2">Putative reverse transcriptase</fullName>
    </submittedName>
</protein>
<dbReference type="InterPro" id="IPR025960">
    <property type="entry name" value="RVT_N"/>
</dbReference>
<dbReference type="AlphaFoldDB" id="A0A8E5MPM8"/>
<evidence type="ECO:0000313" key="2">
    <source>
        <dbReference type="EMBL" id="QUO99118.1"/>
    </source>
</evidence>
<organism evidence="2">
    <name type="scientific">Oedogonium capilliforme</name>
    <dbReference type="NCBI Taxonomy" id="2831087"/>
    <lineage>
        <taxon>Eukaryota</taxon>
        <taxon>Viridiplantae</taxon>
        <taxon>Chlorophyta</taxon>
        <taxon>core chlorophytes</taxon>
        <taxon>Chlorophyceae</taxon>
        <taxon>OCC clade</taxon>
        <taxon>Oedogoniales</taxon>
        <taxon>Oedogoniaceae</taxon>
        <taxon>Oedogonium</taxon>
    </lineage>
</organism>
<keyword evidence="2" id="KW-0548">Nucleotidyltransferase</keyword>
<gene>
    <name evidence="2" type="primary">orf458</name>
</gene>
<dbReference type="PANTHER" id="PTHR34047:SF10">
    <property type="entry name" value="GROUP II INTRON-ASSOCIATED OPEN READING FRAME"/>
    <property type="match status" value="1"/>
</dbReference>
<dbReference type="Pfam" id="PF08388">
    <property type="entry name" value="GIIM"/>
    <property type="match status" value="1"/>
</dbReference>
<dbReference type="EMBL" id="MW250874">
    <property type="protein sequence ID" value="QUO99118.1"/>
    <property type="molecule type" value="Genomic_DNA"/>
</dbReference>